<evidence type="ECO:0000313" key="14">
    <source>
        <dbReference type="Proteomes" id="UP000002572"/>
    </source>
</evidence>
<dbReference type="InterPro" id="IPR014729">
    <property type="entry name" value="Rossmann-like_a/b/a_fold"/>
</dbReference>
<dbReference type="KEGG" id="din:Selin_1165"/>
<dbReference type="STRING" id="653733.Selin_1165"/>
<dbReference type="PANTHER" id="PTHR39321">
    <property type="entry name" value="NICOTINATE-NUCLEOTIDE ADENYLYLTRANSFERASE-RELATED"/>
    <property type="match status" value="1"/>
</dbReference>
<dbReference type="HAMAP" id="MF_00244">
    <property type="entry name" value="NaMN_adenylyltr"/>
    <property type="match status" value="1"/>
</dbReference>
<feature type="domain" description="Cytidyltransferase-like" evidence="12">
    <location>
        <begin position="4"/>
        <end position="176"/>
    </location>
</feature>
<evidence type="ECO:0000256" key="6">
    <source>
        <dbReference type="ARBA" id="ARBA00022695"/>
    </source>
</evidence>
<dbReference type="PANTHER" id="PTHR39321:SF3">
    <property type="entry name" value="PHOSPHOPANTETHEINE ADENYLYLTRANSFERASE"/>
    <property type="match status" value="1"/>
</dbReference>
<keyword evidence="4 11" id="KW-0662">Pyridine nucleotide biosynthesis</keyword>
<evidence type="ECO:0000256" key="10">
    <source>
        <dbReference type="ARBA" id="ARBA00048721"/>
    </source>
</evidence>
<evidence type="ECO:0000256" key="5">
    <source>
        <dbReference type="ARBA" id="ARBA00022679"/>
    </source>
</evidence>
<keyword evidence="5 11" id="KW-0808">Transferase</keyword>
<evidence type="ECO:0000256" key="7">
    <source>
        <dbReference type="ARBA" id="ARBA00022741"/>
    </source>
</evidence>
<dbReference type="InParanoid" id="E6W4C6"/>
<keyword evidence="7 11" id="KW-0547">Nucleotide-binding</keyword>
<dbReference type="CDD" id="cd02165">
    <property type="entry name" value="NMNAT"/>
    <property type="match status" value="1"/>
</dbReference>
<dbReference type="InterPro" id="IPR005248">
    <property type="entry name" value="NadD/NMNAT"/>
</dbReference>
<dbReference type="FunCoup" id="E6W4C6">
    <property type="interactions" value="301"/>
</dbReference>
<dbReference type="EMBL" id="CP002432">
    <property type="protein sequence ID" value="ADU65900.1"/>
    <property type="molecule type" value="Genomic_DNA"/>
</dbReference>
<dbReference type="NCBIfam" id="TIGR00482">
    <property type="entry name" value="nicotinate (nicotinamide) nucleotide adenylyltransferase"/>
    <property type="match status" value="1"/>
</dbReference>
<protein>
    <recommendedName>
        <fullName evidence="11">Probable nicotinate-nucleotide adenylyltransferase</fullName>
        <ecNumber evidence="11">2.7.7.18</ecNumber>
    </recommendedName>
    <alternativeName>
        <fullName evidence="11">Deamido-NAD(+) diphosphorylase</fullName>
    </alternativeName>
    <alternativeName>
        <fullName evidence="11">Deamido-NAD(+) pyrophosphorylase</fullName>
    </alternativeName>
    <alternativeName>
        <fullName evidence="11">Nicotinate mononucleotide adenylyltransferase</fullName>
        <shortName evidence="11">NaMN adenylyltransferase</shortName>
    </alternativeName>
</protein>
<dbReference type="GO" id="GO:0005524">
    <property type="term" value="F:ATP binding"/>
    <property type="evidence" value="ECO:0007669"/>
    <property type="project" value="UniProtKB-KW"/>
</dbReference>
<dbReference type="NCBIfam" id="TIGR00125">
    <property type="entry name" value="cyt_tran_rel"/>
    <property type="match status" value="1"/>
</dbReference>
<evidence type="ECO:0000256" key="4">
    <source>
        <dbReference type="ARBA" id="ARBA00022642"/>
    </source>
</evidence>
<dbReference type="EC" id="2.7.7.18" evidence="11"/>
<dbReference type="HOGENOM" id="CLU_069765_3_1_0"/>
<keyword evidence="6 11" id="KW-0548">Nucleotidyltransferase</keyword>
<keyword evidence="9 11" id="KW-0520">NAD</keyword>
<dbReference type="GO" id="GO:0009435">
    <property type="term" value="P:NAD+ biosynthetic process"/>
    <property type="evidence" value="ECO:0007669"/>
    <property type="project" value="UniProtKB-UniRule"/>
</dbReference>
<organism evidence="13 14">
    <name type="scientific">Desulfurispirillum indicum (strain ATCC BAA-1389 / DSM 22839 / S5)</name>
    <dbReference type="NCBI Taxonomy" id="653733"/>
    <lineage>
        <taxon>Bacteria</taxon>
        <taxon>Pseudomonadati</taxon>
        <taxon>Chrysiogenota</taxon>
        <taxon>Chrysiogenia</taxon>
        <taxon>Chrysiogenales</taxon>
        <taxon>Chrysiogenaceae</taxon>
        <taxon>Desulfurispirillum</taxon>
    </lineage>
</organism>
<gene>
    <name evidence="11" type="primary">nadD</name>
    <name evidence="13" type="ordered locus">Selin_1165</name>
</gene>
<dbReference type="eggNOG" id="COG1057">
    <property type="taxonomic scope" value="Bacteria"/>
</dbReference>
<dbReference type="GO" id="GO:0004515">
    <property type="term" value="F:nicotinate-nucleotide adenylyltransferase activity"/>
    <property type="evidence" value="ECO:0007669"/>
    <property type="project" value="UniProtKB-UniRule"/>
</dbReference>
<dbReference type="Proteomes" id="UP000002572">
    <property type="component" value="Chromosome"/>
</dbReference>
<evidence type="ECO:0000256" key="9">
    <source>
        <dbReference type="ARBA" id="ARBA00023027"/>
    </source>
</evidence>
<dbReference type="AlphaFoldDB" id="E6W4C6"/>
<proteinExistence type="inferred from homology"/>
<reference evidence="13 14" key="1">
    <citation type="submission" date="2010-12" db="EMBL/GenBank/DDBJ databases">
        <title>Complete sequence of Desulfurispirillum indicum S5.</title>
        <authorList>
            <consortium name="US DOE Joint Genome Institute"/>
            <person name="Lucas S."/>
            <person name="Copeland A."/>
            <person name="Lapidus A."/>
            <person name="Cheng J.-F."/>
            <person name="Goodwin L."/>
            <person name="Pitluck S."/>
            <person name="Chertkov O."/>
            <person name="Held B."/>
            <person name="Detter J.C."/>
            <person name="Han C."/>
            <person name="Tapia R."/>
            <person name="Land M."/>
            <person name="Hauser L."/>
            <person name="Kyrpides N."/>
            <person name="Ivanova N."/>
            <person name="Mikhailova N."/>
            <person name="Haggblom M."/>
            <person name="Rauschenbach I."/>
            <person name="Bini E."/>
            <person name="Woyke T."/>
        </authorList>
    </citation>
    <scope>NUCLEOTIDE SEQUENCE [LARGE SCALE GENOMIC DNA]</scope>
    <source>
        <strain evidence="14">ATCC BAA-1389 / DSM 22839 / S5</strain>
    </source>
</reference>
<evidence type="ECO:0000256" key="1">
    <source>
        <dbReference type="ARBA" id="ARBA00002324"/>
    </source>
</evidence>
<evidence type="ECO:0000313" key="13">
    <source>
        <dbReference type="EMBL" id="ADU65900.1"/>
    </source>
</evidence>
<dbReference type="Pfam" id="PF01467">
    <property type="entry name" value="CTP_transf_like"/>
    <property type="match status" value="1"/>
</dbReference>
<sequence length="204" mass="23520">MIGILGGVFSPIHNGHLFLAEYVMHTLRLEKVMFLPSNKPAHKEVDVMDSIERLHMLHLAVEDNPRFFISTMEIERSGYSYTADTIRNLENPRNYCFITGADIFSTITNWQDSEYLLRNLRFAVASRPGSISLDSIAEHLPPWYRSHITSDLEDTAKSCYLIPMPELEISSTYIRNALLENRPLRYLVPDPVFFYLSEKYGIVS</sequence>
<dbReference type="InterPro" id="IPR004821">
    <property type="entry name" value="Cyt_trans-like"/>
</dbReference>
<dbReference type="UniPathway" id="UPA00253">
    <property type="reaction ID" value="UER00332"/>
</dbReference>
<dbReference type="Gene3D" id="3.40.50.620">
    <property type="entry name" value="HUPs"/>
    <property type="match status" value="1"/>
</dbReference>
<name>E6W4C6_DESIS</name>
<comment type="similarity">
    <text evidence="3 11">Belongs to the NadD family.</text>
</comment>
<comment type="catalytic activity">
    <reaction evidence="10 11">
        <text>nicotinate beta-D-ribonucleotide + ATP + H(+) = deamido-NAD(+) + diphosphate</text>
        <dbReference type="Rhea" id="RHEA:22860"/>
        <dbReference type="ChEBI" id="CHEBI:15378"/>
        <dbReference type="ChEBI" id="CHEBI:30616"/>
        <dbReference type="ChEBI" id="CHEBI:33019"/>
        <dbReference type="ChEBI" id="CHEBI:57502"/>
        <dbReference type="ChEBI" id="CHEBI:58437"/>
        <dbReference type="EC" id="2.7.7.18"/>
    </reaction>
</comment>
<evidence type="ECO:0000259" key="12">
    <source>
        <dbReference type="Pfam" id="PF01467"/>
    </source>
</evidence>
<dbReference type="RefSeq" id="WP_013505781.1">
    <property type="nucleotide sequence ID" value="NC_014836.1"/>
</dbReference>
<dbReference type="OrthoDB" id="5295945at2"/>
<evidence type="ECO:0000256" key="2">
    <source>
        <dbReference type="ARBA" id="ARBA00005019"/>
    </source>
</evidence>
<evidence type="ECO:0000256" key="11">
    <source>
        <dbReference type="HAMAP-Rule" id="MF_00244"/>
    </source>
</evidence>
<evidence type="ECO:0000256" key="3">
    <source>
        <dbReference type="ARBA" id="ARBA00009014"/>
    </source>
</evidence>
<accession>E6W4C6</accession>
<comment type="pathway">
    <text evidence="2 11">Cofactor biosynthesis; NAD(+) biosynthesis; deamido-NAD(+) from nicotinate D-ribonucleotide: step 1/1.</text>
</comment>
<dbReference type="NCBIfam" id="NF000840">
    <property type="entry name" value="PRK00071.1-3"/>
    <property type="match status" value="1"/>
</dbReference>
<comment type="function">
    <text evidence="1 11">Catalyzes the reversible adenylation of nicotinate mononucleotide (NaMN) to nicotinic acid adenine dinucleotide (NaAD).</text>
</comment>
<evidence type="ECO:0000256" key="8">
    <source>
        <dbReference type="ARBA" id="ARBA00022840"/>
    </source>
</evidence>
<dbReference type="SUPFAM" id="SSF52374">
    <property type="entry name" value="Nucleotidylyl transferase"/>
    <property type="match status" value="1"/>
</dbReference>
<keyword evidence="8 11" id="KW-0067">ATP-binding</keyword>
<keyword evidence="14" id="KW-1185">Reference proteome</keyword>